<dbReference type="InterPro" id="IPR012902">
    <property type="entry name" value="N_methyl_site"/>
</dbReference>
<dbReference type="Proteomes" id="UP000198290">
    <property type="component" value="Chromosome"/>
</dbReference>
<sequence length="131" mass="13790">MSDGFSLLEVLLTLFILSCALLPLSAMVANSLQYVRDGDAASRLLLAASNLAEARQLETVRNGKAGPLEAASTEALQHTVQTLWPDQSPLLALTCREPGGLPATAADCAAPAQLWLHLTLASGPSWQLPVD</sequence>
<evidence type="ECO:0000313" key="1">
    <source>
        <dbReference type="EMBL" id="BBF87185.1"/>
    </source>
</evidence>
<organism evidence="1 2">
    <name type="scientific">Aquitalea magnusonii</name>
    <dbReference type="NCBI Taxonomy" id="332411"/>
    <lineage>
        <taxon>Bacteria</taxon>
        <taxon>Pseudomonadati</taxon>
        <taxon>Pseudomonadota</taxon>
        <taxon>Betaproteobacteria</taxon>
        <taxon>Neisseriales</taxon>
        <taxon>Chromobacteriaceae</taxon>
        <taxon>Aquitalea</taxon>
    </lineage>
</organism>
<accession>A0A3G9GI68</accession>
<proteinExistence type="predicted"/>
<evidence type="ECO:0000313" key="2">
    <source>
        <dbReference type="Proteomes" id="UP000198290"/>
    </source>
</evidence>
<reference evidence="2" key="3">
    <citation type="journal article" date="2017" name="Plant Physiol. Biochem.">
        <title>Differential oxidative and antioxidative response of duckweed Lemna minor toward plant growth promoting/inhibiting bacteria.</title>
        <authorList>
            <person name="Ishizawa H."/>
            <person name="Kuroda M."/>
            <person name="Morikawa M."/>
            <person name="Ike M."/>
        </authorList>
    </citation>
    <scope>NUCLEOTIDE SEQUENCE [LARGE SCALE GENOMIC DNA]</scope>
    <source>
        <strain evidence="2">H3</strain>
    </source>
</reference>
<gene>
    <name evidence="1" type="ORF">DLM_3599</name>
</gene>
<reference evidence="1 2" key="2">
    <citation type="journal article" date="2017" name="Genome Announc.">
        <title>Draft genome sequence of Aquitalea magnusonii strain H3, a plant growth-promoting bacterium of duckweed Lemna minor.</title>
        <authorList>
            <person name="Ishizawa H."/>
            <person name="Kuroda M."/>
            <person name="Ike M."/>
        </authorList>
    </citation>
    <scope>NUCLEOTIDE SEQUENCE [LARGE SCALE GENOMIC DNA]</scope>
    <source>
        <strain evidence="1 2">H3</strain>
    </source>
</reference>
<protein>
    <recommendedName>
        <fullName evidence="3">Prepilin-type N-terminal cleavage/methylation domain-containing protein</fullName>
    </recommendedName>
</protein>
<dbReference type="STRING" id="332411.VI06_15625"/>
<reference evidence="2" key="1">
    <citation type="journal article" date="2017" name="Biotechnol. Biofuels">
        <title>Evaluation of environmental bacterial communities as a factor affecting the growth of duckweed Lemna minor.</title>
        <authorList>
            <person name="Ishizawa H."/>
            <person name="Kuroda M."/>
            <person name="Morikawa M."/>
            <person name="Ike M."/>
        </authorList>
    </citation>
    <scope>NUCLEOTIDE SEQUENCE [LARGE SCALE GENOMIC DNA]</scope>
    <source>
        <strain evidence="2">H3</strain>
    </source>
</reference>
<dbReference type="AlphaFoldDB" id="A0A3G9GI68"/>
<keyword evidence="2" id="KW-1185">Reference proteome</keyword>
<dbReference type="KEGG" id="amah:DLM_3599"/>
<dbReference type="NCBIfam" id="TIGR02532">
    <property type="entry name" value="IV_pilin_GFxxxE"/>
    <property type="match status" value="1"/>
</dbReference>
<dbReference type="EMBL" id="AP018823">
    <property type="protein sequence ID" value="BBF87185.1"/>
    <property type="molecule type" value="Genomic_DNA"/>
</dbReference>
<evidence type="ECO:0008006" key="3">
    <source>
        <dbReference type="Google" id="ProtNLM"/>
    </source>
</evidence>
<name>A0A3G9GI68_9NEIS</name>